<dbReference type="InterPro" id="IPR025855">
    <property type="entry name" value="Replic_Relax"/>
</dbReference>
<sequence>MTPRAFPSTPSSGRRVRSALVVALAETLTDREWSILATVNRLRLVTGLQLERLHFAELTGKSRSVVRWRVLKRLVDAQALTPLARRVGGSLRGSAQLTYALDTAGERLLRLRRNLSQTKERIRRPGPIGDRFVAHTLATSELYAQLVERSRAESFTLDNFQAEPAAWWPNGAGGWMKPDAYLSISAGKFTDHWWVEVDLATEAVPTLRGKFLAYIDFVSLGQLGPGDVVPRVLVTVPTLERREVVASVVAKLPAPAEEMFAAVLHNEAVGLLTAELSEATHE</sequence>
<dbReference type="Proteomes" id="UP000199013">
    <property type="component" value="Unassembled WGS sequence"/>
</dbReference>
<dbReference type="Pfam" id="PF13814">
    <property type="entry name" value="Replic_Relax"/>
    <property type="match status" value="1"/>
</dbReference>
<evidence type="ECO:0008006" key="3">
    <source>
        <dbReference type="Google" id="ProtNLM"/>
    </source>
</evidence>
<accession>A0A1C3P3X6</accession>
<dbReference type="AlphaFoldDB" id="A0A1C3P3X6"/>
<organism evidence="1 2">
    <name type="scientific">Candidatus Protofrankia californiensis</name>
    <dbReference type="NCBI Taxonomy" id="1839754"/>
    <lineage>
        <taxon>Bacteria</taxon>
        <taxon>Bacillati</taxon>
        <taxon>Actinomycetota</taxon>
        <taxon>Actinomycetes</taxon>
        <taxon>Frankiales</taxon>
        <taxon>Frankiaceae</taxon>
        <taxon>Protofrankia</taxon>
    </lineage>
</organism>
<name>A0A1C3P3X6_9ACTN</name>
<evidence type="ECO:0000313" key="2">
    <source>
        <dbReference type="Proteomes" id="UP000199013"/>
    </source>
</evidence>
<proteinExistence type="predicted"/>
<reference evidence="2" key="1">
    <citation type="submission" date="2016-02" db="EMBL/GenBank/DDBJ databases">
        <authorList>
            <person name="Wibberg D."/>
        </authorList>
    </citation>
    <scope>NUCLEOTIDE SEQUENCE [LARGE SCALE GENOMIC DNA]</scope>
</reference>
<protein>
    <recommendedName>
        <fullName evidence="3">Replication-relaxation</fullName>
    </recommendedName>
</protein>
<keyword evidence="2" id="KW-1185">Reference proteome</keyword>
<dbReference type="EMBL" id="FLUV01001755">
    <property type="protein sequence ID" value="SBW24534.1"/>
    <property type="molecule type" value="Genomic_DNA"/>
</dbReference>
<evidence type="ECO:0000313" key="1">
    <source>
        <dbReference type="EMBL" id="SBW24534.1"/>
    </source>
</evidence>
<gene>
    <name evidence="1" type="ORF">FDG2_4199</name>
</gene>